<organism evidence="2 3">
    <name type="scientific">Paraphoma chrysanthemicola</name>
    <dbReference type="NCBI Taxonomy" id="798071"/>
    <lineage>
        <taxon>Eukaryota</taxon>
        <taxon>Fungi</taxon>
        <taxon>Dikarya</taxon>
        <taxon>Ascomycota</taxon>
        <taxon>Pezizomycotina</taxon>
        <taxon>Dothideomycetes</taxon>
        <taxon>Pleosporomycetidae</taxon>
        <taxon>Pleosporales</taxon>
        <taxon>Pleosporineae</taxon>
        <taxon>Phaeosphaeriaceae</taxon>
        <taxon>Paraphoma</taxon>
    </lineage>
</organism>
<evidence type="ECO:0000313" key="2">
    <source>
        <dbReference type="EMBL" id="KAH7088762.1"/>
    </source>
</evidence>
<proteinExistence type="predicted"/>
<protein>
    <submittedName>
        <fullName evidence="2">Uncharacterized protein</fullName>
    </submittedName>
</protein>
<evidence type="ECO:0000256" key="1">
    <source>
        <dbReference type="SAM" id="MobiDB-lite"/>
    </source>
</evidence>
<name>A0A8K0VZG7_9PLEO</name>
<sequence length="332" mass="36906">MSDIEQKIRDATLDDDVSMAELWQRYNFFINDAEAPARIRAQGLAIFRAVLFTEPQPASQVSERAVVLLRRTLEAIGGLYLAEERCKASILAVDQAGSAIDPVQLQTRLRSPSPAAELLPSTDIIDLTDDNDMQLDEGFERRERRRTRDRARRGSDKSARDSVLHELYSNAAPSTISTEVAQSMEPTSSSPSSTMLPNKSSKYAARPPISQPNSLIVKLNVPSLNNVIKQSDKAVKMGASRTKAAASATKPRLKRKYQRRFAPKSEEFVTSDLDDDDRSEDGNLEIEMEDASPAQDEHSRRQKMLGKAKKLLGSKKREGAHRNLGDLRENAA</sequence>
<gene>
    <name evidence="2" type="ORF">FB567DRAFT_627335</name>
</gene>
<dbReference type="EMBL" id="JAGMVJ010000007">
    <property type="protein sequence ID" value="KAH7088762.1"/>
    <property type="molecule type" value="Genomic_DNA"/>
</dbReference>
<evidence type="ECO:0000313" key="3">
    <source>
        <dbReference type="Proteomes" id="UP000813461"/>
    </source>
</evidence>
<dbReference type="Proteomes" id="UP000813461">
    <property type="component" value="Unassembled WGS sequence"/>
</dbReference>
<feature type="compositionally biased region" description="Polar residues" evidence="1">
    <location>
        <begin position="171"/>
        <end position="181"/>
    </location>
</feature>
<feature type="compositionally biased region" description="Basic and acidic residues" evidence="1">
    <location>
        <begin position="315"/>
        <end position="332"/>
    </location>
</feature>
<feature type="compositionally biased region" description="Acidic residues" evidence="1">
    <location>
        <begin position="126"/>
        <end position="137"/>
    </location>
</feature>
<feature type="region of interest" description="Disordered" evidence="1">
    <location>
        <begin position="238"/>
        <end position="332"/>
    </location>
</feature>
<keyword evidence="3" id="KW-1185">Reference proteome</keyword>
<accession>A0A8K0VZG7</accession>
<feature type="compositionally biased region" description="Basic residues" evidence="1">
    <location>
        <begin position="300"/>
        <end position="314"/>
    </location>
</feature>
<reference evidence="2" key="1">
    <citation type="journal article" date="2021" name="Nat. Commun.">
        <title>Genetic determinants of endophytism in the Arabidopsis root mycobiome.</title>
        <authorList>
            <person name="Mesny F."/>
            <person name="Miyauchi S."/>
            <person name="Thiergart T."/>
            <person name="Pickel B."/>
            <person name="Atanasova L."/>
            <person name="Karlsson M."/>
            <person name="Huettel B."/>
            <person name="Barry K.W."/>
            <person name="Haridas S."/>
            <person name="Chen C."/>
            <person name="Bauer D."/>
            <person name="Andreopoulos W."/>
            <person name="Pangilinan J."/>
            <person name="LaButti K."/>
            <person name="Riley R."/>
            <person name="Lipzen A."/>
            <person name="Clum A."/>
            <person name="Drula E."/>
            <person name="Henrissat B."/>
            <person name="Kohler A."/>
            <person name="Grigoriev I.V."/>
            <person name="Martin F.M."/>
            <person name="Hacquard S."/>
        </authorList>
    </citation>
    <scope>NUCLEOTIDE SEQUENCE</scope>
    <source>
        <strain evidence="2">MPI-SDFR-AT-0120</strain>
    </source>
</reference>
<comment type="caution">
    <text evidence="2">The sequence shown here is derived from an EMBL/GenBank/DDBJ whole genome shotgun (WGS) entry which is preliminary data.</text>
</comment>
<feature type="compositionally biased region" description="Basic residues" evidence="1">
    <location>
        <begin position="251"/>
        <end position="262"/>
    </location>
</feature>
<feature type="compositionally biased region" description="Acidic residues" evidence="1">
    <location>
        <begin position="272"/>
        <end position="290"/>
    </location>
</feature>
<feature type="compositionally biased region" description="Low complexity" evidence="1">
    <location>
        <begin position="239"/>
        <end position="250"/>
    </location>
</feature>
<feature type="compositionally biased region" description="Low complexity" evidence="1">
    <location>
        <begin position="183"/>
        <end position="201"/>
    </location>
</feature>
<dbReference type="AlphaFoldDB" id="A0A8K0VZG7"/>
<feature type="compositionally biased region" description="Basic and acidic residues" evidence="1">
    <location>
        <begin position="152"/>
        <end position="164"/>
    </location>
</feature>
<feature type="region of interest" description="Disordered" evidence="1">
    <location>
        <begin position="120"/>
        <end position="208"/>
    </location>
</feature>